<dbReference type="PANTHER" id="PTHR47232:SF1">
    <property type="entry name" value="TRANSDUCIN FAMILY PROTEIN _ WD-40 REPEAT FAMILY PROTEIN"/>
    <property type="match status" value="1"/>
</dbReference>
<dbReference type="EMBL" id="JARKIE010000021">
    <property type="protein sequence ID" value="KAJ7699899.1"/>
    <property type="molecule type" value="Genomic_DNA"/>
</dbReference>
<comment type="caution">
    <text evidence="5">The sequence shown here is derived from an EMBL/GenBank/DDBJ whole genome shotgun (WGS) entry which is preliminary data.</text>
</comment>
<keyword evidence="6" id="KW-1185">Reference proteome</keyword>
<evidence type="ECO:0000313" key="6">
    <source>
        <dbReference type="Proteomes" id="UP001221757"/>
    </source>
</evidence>
<feature type="repeat" description="WD" evidence="3">
    <location>
        <begin position="340"/>
        <end position="382"/>
    </location>
</feature>
<sequence>MKHSSSIPEASSRSRLGERERVVVPRPPGSFNADLDHLVPVAELLFGKQGPPKSMKPSSSIAEASSRSRLGERERVIVPRPPSSVNAELDHLVPVAELLFGKQGPPKSMKPASSIAEASSSRLVKPPSLPPPTPATPSTIQLPSLSSKTVNKTVDQAPLSESHKPYFTSHNIEPALWNGRHIYEPDGDEFRIPFRQQHDKLRRYLSGSSHSSSVVVSMYGALEGVDVAAHKHWLLAQGPSPTKEAVEDACLVVDGSRLVTIMGHGRDHQQLSLVNTNDIGDGMVSAIDLKRPWNPTKKGGVTAVAPMMQPLTFASGGYDHCVHLWTVQDDLLSASPTVLNIKHNSQVQSLLAIRDTSSKLVSTGADCSAHIWDLSSERVVSTIKTSNSVYHAHPTTSPFCTLLEVAHRELQFEVRDHRLLPSIAVQRFGYTTPQVHGRFMKGSSLSNCFASGDRVGNVRLWDLRSIKNPLAQIECFDGQKIAHLVFQSSRLLACSENNQIRSVKYDQPV</sequence>
<dbReference type="InterPro" id="IPR015943">
    <property type="entry name" value="WD40/YVTN_repeat-like_dom_sf"/>
</dbReference>
<evidence type="ECO:0000256" key="1">
    <source>
        <dbReference type="ARBA" id="ARBA00022574"/>
    </source>
</evidence>
<keyword evidence="1 3" id="KW-0853">WD repeat</keyword>
<evidence type="ECO:0000256" key="4">
    <source>
        <dbReference type="SAM" id="MobiDB-lite"/>
    </source>
</evidence>
<dbReference type="Proteomes" id="UP001221757">
    <property type="component" value="Unassembled WGS sequence"/>
</dbReference>
<feature type="region of interest" description="Disordered" evidence="4">
    <location>
        <begin position="47"/>
        <end position="71"/>
    </location>
</feature>
<protein>
    <submittedName>
        <fullName evidence="5">WD40-repeat-containing domain protein</fullName>
    </submittedName>
</protein>
<keyword evidence="2" id="KW-0677">Repeat</keyword>
<dbReference type="Gene3D" id="2.130.10.10">
    <property type="entry name" value="YVTN repeat-like/Quinoprotein amine dehydrogenase"/>
    <property type="match status" value="1"/>
</dbReference>
<gene>
    <name evidence="5" type="ORF">B0H17DRAFT_1047568</name>
</gene>
<dbReference type="PROSITE" id="PS50082">
    <property type="entry name" value="WD_REPEATS_2"/>
    <property type="match status" value="1"/>
</dbReference>
<accession>A0AAD7GPU0</accession>
<feature type="compositionally biased region" description="Low complexity" evidence="4">
    <location>
        <begin position="1"/>
        <end position="14"/>
    </location>
</feature>
<dbReference type="AlphaFoldDB" id="A0AAD7GPU0"/>
<dbReference type="SMART" id="SM00320">
    <property type="entry name" value="WD40"/>
    <property type="match status" value="3"/>
</dbReference>
<feature type="compositionally biased region" description="Low complexity" evidence="4">
    <location>
        <begin position="58"/>
        <end position="68"/>
    </location>
</feature>
<dbReference type="PROSITE" id="PS00678">
    <property type="entry name" value="WD_REPEATS_1"/>
    <property type="match status" value="1"/>
</dbReference>
<evidence type="ECO:0000256" key="2">
    <source>
        <dbReference type="ARBA" id="ARBA00022737"/>
    </source>
</evidence>
<organism evidence="5 6">
    <name type="scientific">Mycena rosella</name>
    <name type="common">Pink bonnet</name>
    <name type="synonym">Agaricus rosellus</name>
    <dbReference type="NCBI Taxonomy" id="1033263"/>
    <lineage>
        <taxon>Eukaryota</taxon>
        <taxon>Fungi</taxon>
        <taxon>Dikarya</taxon>
        <taxon>Basidiomycota</taxon>
        <taxon>Agaricomycotina</taxon>
        <taxon>Agaricomycetes</taxon>
        <taxon>Agaricomycetidae</taxon>
        <taxon>Agaricales</taxon>
        <taxon>Marasmiineae</taxon>
        <taxon>Mycenaceae</taxon>
        <taxon>Mycena</taxon>
    </lineage>
</organism>
<dbReference type="InterPro" id="IPR019775">
    <property type="entry name" value="WD40_repeat_CS"/>
</dbReference>
<dbReference type="InterPro" id="IPR001680">
    <property type="entry name" value="WD40_rpt"/>
</dbReference>
<evidence type="ECO:0000256" key="3">
    <source>
        <dbReference type="PROSITE-ProRule" id="PRU00221"/>
    </source>
</evidence>
<reference evidence="5" key="1">
    <citation type="submission" date="2023-03" db="EMBL/GenBank/DDBJ databases">
        <title>Massive genome expansion in bonnet fungi (Mycena s.s.) driven by repeated elements and novel gene families across ecological guilds.</title>
        <authorList>
            <consortium name="Lawrence Berkeley National Laboratory"/>
            <person name="Harder C.B."/>
            <person name="Miyauchi S."/>
            <person name="Viragh M."/>
            <person name="Kuo A."/>
            <person name="Thoen E."/>
            <person name="Andreopoulos B."/>
            <person name="Lu D."/>
            <person name="Skrede I."/>
            <person name="Drula E."/>
            <person name="Henrissat B."/>
            <person name="Morin E."/>
            <person name="Kohler A."/>
            <person name="Barry K."/>
            <person name="LaButti K."/>
            <person name="Morin E."/>
            <person name="Salamov A."/>
            <person name="Lipzen A."/>
            <person name="Mereny Z."/>
            <person name="Hegedus B."/>
            <person name="Baldrian P."/>
            <person name="Stursova M."/>
            <person name="Weitz H."/>
            <person name="Taylor A."/>
            <person name="Grigoriev I.V."/>
            <person name="Nagy L.G."/>
            <person name="Martin F."/>
            <person name="Kauserud H."/>
        </authorList>
    </citation>
    <scope>NUCLEOTIDE SEQUENCE</scope>
    <source>
        <strain evidence="5">CBHHK067</strain>
    </source>
</reference>
<feature type="region of interest" description="Disordered" evidence="4">
    <location>
        <begin position="101"/>
        <end position="140"/>
    </location>
</feature>
<dbReference type="PANTHER" id="PTHR47232">
    <property type="entry name" value="TRANSDUCIN FAMILY PROTEIN / WD-40 REPEAT FAMILY PROTEIN"/>
    <property type="match status" value="1"/>
</dbReference>
<dbReference type="SUPFAM" id="SSF50978">
    <property type="entry name" value="WD40 repeat-like"/>
    <property type="match status" value="1"/>
</dbReference>
<dbReference type="InterPro" id="IPR036322">
    <property type="entry name" value="WD40_repeat_dom_sf"/>
</dbReference>
<evidence type="ECO:0000313" key="5">
    <source>
        <dbReference type="EMBL" id="KAJ7699899.1"/>
    </source>
</evidence>
<name>A0AAD7GPU0_MYCRO</name>
<feature type="region of interest" description="Disordered" evidence="4">
    <location>
        <begin position="1"/>
        <end position="32"/>
    </location>
</feature>
<proteinExistence type="predicted"/>